<keyword evidence="10" id="KW-1185">Reference proteome</keyword>
<evidence type="ECO:0000256" key="4">
    <source>
        <dbReference type="ARBA" id="ARBA00022827"/>
    </source>
</evidence>
<sequence>MAAWRPAEHLDVLVIGAGLSGIGVAVHLRTSHPGRRVALLEARGALGGTWDLFRYPGVRSDSDMNTLSFAFRPWREDAAIVDGPAILRYLAETARAHGVDEWIRYGHRVVAAGWSSADRRWTVDVELADGTPGPGPDQDAAAGRRRVRLTCDVLVGCSGYYRYDHGYEPDFPGRDRFAGRVVHPQHWPDDLDHGDARVVVIGSGATAISLVPALAERAAHVTMLQRSPTYVASLPAVDPLATRLRRALPDRWAGTLIRRRNIVSQQFVYRLSRRRPELVRRELLRRVREALPAGYAVSRHFTPSYDPWDQRLCVVPDGDLFRVISSGQAEVVTDHVDTFTEHGILLRSGRELACDVIVTATGLRMALFDGIALSVDGEPVRVPDRLMYKGMMLEGVPNFAFVFGYANASWTLKVDLVGRHLGRLLRHLDRSGHRVFVPVDPAGPVGGADGTNDEAALLGLTSGYVRRAAGELPRQDTRAPWRARMSYPRDLRALRFGRVTSPALRFDPPLPGPAPSPAQGTDPASPVVPAPRPPRRTEPARGGMAPARRDP</sequence>
<dbReference type="GO" id="GO:0050661">
    <property type="term" value="F:NADP binding"/>
    <property type="evidence" value="ECO:0007669"/>
    <property type="project" value="InterPro"/>
</dbReference>
<keyword evidence="7" id="KW-0503">Monooxygenase</keyword>
<evidence type="ECO:0000256" key="8">
    <source>
        <dbReference type="SAM" id="MobiDB-lite"/>
    </source>
</evidence>
<gene>
    <name evidence="9" type="ORF">I7412_00425</name>
</gene>
<accession>A0A937RB50</accession>
<dbReference type="Pfam" id="PF13450">
    <property type="entry name" value="NAD_binding_8"/>
    <property type="match status" value="1"/>
</dbReference>
<feature type="region of interest" description="Disordered" evidence="8">
    <location>
        <begin position="503"/>
        <end position="551"/>
    </location>
</feature>
<dbReference type="PANTHER" id="PTHR43872">
    <property type="entry name" value="MONOOXYGENASE, PUTATIVE (AFU_ORTHOLOGUE AFUA_8G02570)-RELATED"/>
    <property type="match status" value="1"/>
</dbReference>
<evidence type="ECO:0000256" key="6">
    <source>
        <dbReference type="ARBA" id="ARBA00023002"/>
    </source>
</evidence>
<evidence type="ECO:0000256" key="5">
    <source>
        <dbReference type="ARBA" id="ARBA00022857"/>
    </source>
</evidence>
<dbReference type="Pfam" id="PF00743">
    <property type="entry name" value="FMO-like"/>
    <property type="match status" value="1"/>
</dbReference>
<dbReference type="Proteomes" id="UP000604475">
    <property type="component" value="Unassembled WGS sequence"/>
</dbReference>
<dbReference type="SUPFAM" id="SSF51905">
    <property type="entry name" value="FAD/NAD(P)-binding domain"/>
    <property type="match status" value="1"/>
</dbReference>
<dbReference type="PRINTS" id="PR00411">
    <property type="entry name" value="PNDRDTASEI"/>
</dbReference>
<dbReference type="RefSeq" id="WP_203008096.1">
    <property type="nucleotide sequence ID" value="NZ_JADWYU010000302.1"/>
</dbReference>
<name>A0A937RB50_9ACTN</name>
<dbReference type="PANTHER" id="PTHR43872:SF1">
    <property type="entry name" value="MONOOXYGENASE, PUTATIVE (AFU_ORTHOLOGUE AFUA_8G02570)-RELATED"/>
    <property type="match status" value="1"/>
</dbReference>
<evidence type="ECO:0000256" key="1">
    <source>
        <dbReference type="ARBA" id="ARBA00001974"/>
    </source>
</evidence>
<dbReference type="InterPro" id="IPR036188">
    <property type="entry name" value="FAD/NAD-bd_sf"/>
</dbReference>
<evidence type="ECO:0000256" key="7">
    <source>
        <dbReference type="ARBA" id="ARBA00023033"/>
    </source>
</evidence>
<keyword evidence="5" id="KW-0521">NADP</keyword>
<keyword evidence="4" id="KW-0274">FAD</keyword>
<evidence type="ECO:0000313" key="9">
    <source>
        <dbReference type="EMBL" id="MBL7625669.1"/>
    </source>
</evidence>
<dbReference type="FunFam" id="3.50.50.60:FF:000228">
    <property type="entry name" value="FAD-containing monooxygenase EthA"/>
    <property type="match status" value="1"/>
</dbReference>
<evidence type="ECO:0000256" key="2">
    <source>
        <dbReference type="ARBA" id="ARBA00010139"/>
    </source>
</evidence>
<dbReference type="InterPro" id="IPR020946">
    <property type="entry name" value="Flavin_mOase-like"/>
</dbReference>
<evidence type="ECO:0000256" key="3">
    <source>
        <dbReference type="ARBA" id="ARBA00022630"/>
    </source>
</evidence>
<dbReference type="GO" id="GO:0050660">
    <property type="term" value="F:flavin adenine dinucleotide binding"/>
    <property type="evidence" value="ECO:0007669"/>
    <property type="project" value="InterPro"/>
</dbReference>
<dbReference type="GO" id="GO:0004499">
    <property type="term" value="F:N,N-dimethylaniline monooxygenase activity"/>
    <property type="evidence" value="ECO:0007669"/>
    <property type="project" value="InterPro"/>
</dbReference>
<evidence type="ECO:0000313" key="10">
    <source>
        <dbReference type="Proteomes" id="UP000604475"/>
    </source>
</evidence>
<reference evidence="9" key="1">
    <citation type="submission" date="2020-12" db="EMBL/GenBank/DDBJ databases">
        <title>Genomic characterization of non-nitrogen-fixing Frankia strains.</title>
        <authorList>
            <person name="Carlos-Shanley C."/>
            <person name="Guerra T."/>
            <person name="Hahn D."/>
        </authorList>
    </citation>
    <scope>NUCLEOTIDE SEQUENCE</scope>
    <source>
        <strain evidence="9">CN6</strain>
    </source>
</reference>
<keyword evidence="3" id="KW-0285">Flavoprotein</keyword>
<dbReference type="Gene3D" id="3.50.50.60">
    <property type="entry name" value="FAD/NAD(P)-binding domain"/>
    <property type="match status" value="2"/>
</dbReference>
<dbReference type="InterPro" id="IPR051820">
    <property type="entry name" value="FAD-binding_MO"/>
</dbReference>
<dbReference type="EMBL" id="JAEACQ010000019">
    <property type="protein sequence ID" value="MBL7625669.1"/>
    <property type="molecule type" value="Genomic_DNA"/>
</dbReference>
<organism evidence="9 10">
    <name type="scientific">Frankia nepalensis</name>
    <dbReference type="NCBI Taxonomy" id="1836974"/>
    <lineage>
        <taxon>Bacteria</taxon>
        <taxon>Bacillati</taxon>
        <taxon>Actinomycetota</taxon>
        <taxon>Actinomycetes</taxon>
        <taxon>Frankiales</taxon>
        <taxon>Frankiaceae</taxon>
        <taxon>Frankia</taxon>
    </lineage>
</organism>
<comment type="caution">
    <text evidence="9">The sequence shown here is derived from an EMBL/GenBank/DDBJ whole genome shotgun (WGS) entry which is preliminary data.</text>
</comment>
<comment type="similarity">
    <text evidence="2">Belongs to the FAD-binding monooxygenase family.</text>
</comment>
<proteinExistence type="inferred from homology"/>
<dbReference type="AlphaFoldDB" id="A0A937RB50"/>
<keyword evidence="6" id="KW-0560">Oxidoreductase</keyword>
<protein>
    <submittedName>
        <fullName evidence="9">NAD(P)/FAD-dependent oxidoreductase</fullName>
    </submittedName>
</protein>
<comment type="cofactor">
    <cofactor evidence="1">
        <name>FAD</name>
        <dbReference type="ChEBI" id="CHEBI:57692"/>
    </cofactor>
</comment>